<name>A0ABQ5ZZ50_9GAMM</name>
<organism evidence="2 3">
    <name type="scientific">Marinospirillum insulare</name>
    <dbReference type="NCBI Taxonomy" id="217169"/>
    <lineage>
        <taxon>Bacteria</taxon>
        <taxon>Pseudomonadati</taxon>
        <taxon>Pseudomonadota</taxon>
        <taxon>Gammaproteobacteria</taxon>
        <taxon>Oceanospirillales</taxon>
        <taxon>Oceanospirillaceae</taxon>
        <taxon>Marinospirillum</taxon>
    </lineage>
</organism>
<feature type="chain" id="PRO_5045438735" evidence="1">
    <location>
        <begin position="24"/>
        <end position="331"/>
    </location>
</feature>
<feature type="signal peptide" evidence="1">
    <location>
        <begin position="1"/>
        <end position="23"/>
    </location>
</feature>
<dbReference type="Pfam" id="PF09982">
    <property type="entry name" value="LpxR"/>
    <property type="match status" value="1"/>
</dbReference>
<keyword evidence="3" id="KW-1185">Reference proteome</keyword>
<proteinExistence type="predicted"/>
<dbReference type="EMBL" id="BSOR01000035">
    <property type="protein sequence ID" value="GLR64568.1"/>
    <property type="molecule type" value="Genomic_DNA"/>
</dbReference>
<keyword evidence="1" id="KW-0732">Signal</keyword>
<dbReference type="Gene3D" id="2.40.128.140">
    <property type="entry name" value="Outer membrane protein"/>
    <property type="match status" value="1"/>
</dbReference>
<dbReference type="InterPro" id="IPR037107">
    <property type="entry name" value="Put_OMP_sf"/>
</dbReference>
<dbReference type="InterPro" id="IPR018707">
    <property type="entry name" value="LpxR"/>
</dbReference>
<evidence type="ECO:0000256" key="1">
    <source>
        <dbReference type="SAM" id="SignalP"/>
    </source>
</evidence>
<evidence type="ECO:0000313" key="2">
    <source>
        <dbReference type="EMBL" id="GLR64568.1"/>
    </source>
</evidence>
<comment type="caution">
    <text evidence="2">The sequence shown here is derived from an EMBL/GenBank/DDBJ whole genome shotgun (WGS) entry which is preliminary data.</text>
</comment>
<reference evidence="3" key="1">
    <citation type="journal article" date="2019" name="Int. J. Syst. Evol. Microbiol.">
        <title>The Global Catalogue of Microorganisms (GCM) 10K type strain sequencing project: providing services to taxonomists for standard genome sequencing and annotation.</title>
        <authorList>
            <consortium name="The Broad Institute Genomics Platform"/>
            <consortium name="The Broad Institute Genome Sequencing Center for Infectious Disease"/>
            <person name="Wu L."/>
            <person name="Ma J."/>
        </authorList>
    </citation>
    <scope>NUCLEOTIDE SEQUENCE [LARGE SCALE GENOMIC DNA]</scope>
    <source>
        <strain evidence="3">NBRC 100033</strain>
    </source>
</reference>
<dbReference type="Proteomes" id="UP001156682">
    <property type="component" value="Unassembled WGS sequence"/>
</dbReference>
<gene>
    <name evidence="2" type="ORF">GCM10007878_20060</name>
</gene>
<sequence>MLARGLSSFLLGCCCLLAFEANAQAKGIVSLQVENDALVGLDKHYTSGVLLSYFPLTPAPDWAISVMNDLGLKVVPDKVALEYSIGNTIFTPKDFESTEPLPDQRPWAGHTFASLAIMRKPKRLDSFIKVGDKLNITLGHAGPASGGEWGQKKLHEIIGSPKPGGWQHQIGNETTFNLHYFRKWQVYQQLSDSYELEWSPLFSLALGSPYTYASLGFTLRLGPDLRQDYGPPSIQPNYPGSSYFSPGHPWNWYLVAGMEYRYMHYNLFLDGPVFRDGPSIEKYRNIDDFFVGGAVSYEKVRLGWTAVSRSIEFLGQAKRDYFGSLNLSYYY</sequence>
<evidence type="ECO:0000313" key="3">
    <source>
        <dbReference type="Proteomes" id="UP001156682"/>
    </source>
</evidence>
<accession>A0ABQ5ZZ50</accession>
<protein>
    <submittedName>
        <fullName evidence="2">Membrane protein</fullName>
    </submittedName>
</protein>